<keyword evidence="3" id="KW-1185">Reference proteome</keyword>
<feature type="transmembrane region" description="Helical" evidence="1">
    <location>
        <begin position="226"/>
        <end position="245"/>
    </location>
</feature>
<proteinExistence type="predicted"/>
<dbReference type="InterPro" id="IPR007427">
    <property type="entry name" value="DUF475"/>
</dbReference>
<accession>A0A7W5ZW77</accession>
<keyword evidence="1" id="KW-0472">Membrane</keyword>
<reference evidence="2 3" key="1">
    <citation type="submission" date="2020-08" db="EMBL/GenBank/DDBJ databases">
        <title>Genomic Encyclopedia of Type Strains, Phase IV (KMG-IV): sequencing the most valuable type-strain genomes for metagenomic binning, comparative biology and taxonomic classification.</title>
        <authorList>
            <person name="Goeker M."/>
        </authorList>
    </citation>
    <scope>NUCLEOTIDE SEQUENCE [LARGE SCALE GENOMIC DNA]</scope>
    <source>
        <strain evidence="2 3">DSM 14552</strain>
    </source>
</reference>
<dbReference type="RefSeq" id="WP_183613385.1">
    <property type="nucleotide sequence ID" value="NZ_JACICY010000005.1"/>
</dbReference>
<feature type="transmembrane region" description="Helical" evidence="1">
    <location>
        <begin position="320"/>
        <end position="337"/>
    </location>
</feature>
<feature type="transmembrane region" description="Helical" evidence="1">
    <location>
        <begin position="191"/>
        <end position="214"/>
    </location>
</feature>
<feature type="transmembrane region" description="Helical" evidence="1">
    <location>
        <begin position="295"/>
        <end position="314"/>
    </location>
</feature>
<dbReference type="NCBIfam" id="NF010613">
    <property type="entry name" value="PRK14013.1-3"/>
    <property type="match status" value="1"/>
</dbReference>
<evidence type="ECO:0000313" key="2">
    <source>
        <dbReference type="EMBL" id="MBB3861081.1"/>
    </source>
</evidence>
<evidence type="ECO:0000256" key="1">
    <source>
        <dbReference type="SAM" id="Phobius"/>
    </source>
</evidence>
<feature type="transmembrane region" description="Helical" evidence="1">
    <location>
        <begin position="165"/>
        <end position="185"/>
    </location>
</feature>
<name>A0A7W5ZW77_9SPHN</name>
<sequence length="355" mass="38508">MLRFYKGSILFTIVCLALAAAYGWMQTGSVSGTLSLLWIVFVLSILEISLSFDNAVVNAAVLKDMDDIWQRRFLTWGMIIAVFGMRIVFPLAIVAVAAGLGPIDALTLSLNDPKRYEEIVSSAHVGIAGFGGAFLAMVGLSFFFDGEKEVHWIKWIEEKLAVVSNIKAAEIALLLLTIYGISQMLPAEEALTFMVSGVLGLVTFIAVEALGTILEMRDEAQKAAGLVVRSGLGGFLYLNVLDASFSFDGVIGAFALSNNMVIIALGLSIGAMFVRSMTIMLVKKGTLSEYRYLEHGAFWAIVALGAIMLLSARYEISETVTGLIGAVLIGLSLWWSVRHKRRHPDAEIEAAIRAD</sequence>
<feature type="transmembrane region" description="Helical" evidence="1">
    <location>
        <begin position="73"/>
        <end position="103"/>
    </location>
</feature>
<dbReference type="PANTHER" id="PTHR30238:SF4">
    <property type="entry name" value="SLL1022 PROTEIN"/>
    <property type="match status" value="1"/>
</dbReference>
<dbReference type="Pfam" id="PF04332">
    <property type="entry name" value="DUF475"/>
    <property type="match status" value="1"/>
</dbReference>
<organism evidence="2 3">
    <name type="scientific">Novosphingobium hassiacum</name>
    <dbReference type="NCBI Taxonomy" id="173676"/>
    <lineage>
        <taxon>Bacteria</taxon>
        <taxon>Pseudomonadati</taxon>
        <taxon>Pseudomonadota</taxon>
        <taxon>Alphaproteobacteria</taxon>
        <taxon>Sphingomonadales</taxon>
        <taxon>Sphingomonadaceae</taxon>
        <taxon>Novosphingobium</taxon>
    </lineage>
</organism>
<dbReference type="NCBIfam" id="NF010620">
    <property type="entry name" value="PRK14013.2-6"/>
    <property type="match status" value="1"/>
</dbReference>
<dbReference type="Proteomes" id="UP000562395">
    <property type="component" value="Unassembled WGS sequence"/>
</dbReference>
<evidence type="ECO:0008006" key="4">
    <source>
        <dbReference type="Google" id="ProtNLM"/>
    </source>
</evidence>
<keyword evidence="1" id="KW-0812">Transmembrane</keyword>
<dbReference type="PANTHER" id="PTHR30238">
    <property type="entry name" value="MEMBRANE BOUND PREDICTED REDOX MODULATOR"/>
    <property type="match status" value="1"/>
</dbReference>
<protein>
    <recommendedName>
        <fullName evidence="4">DUF475 domain-containing protein</fullName>
    </recommendedName>
</protein>
<feature type="transmembrane region" description="Helical" evidence="1">
    <location>
        <begin position="251"/>
        <end position="274"/>
    </location>
</feature>
<dbReference type="EMBL" id="JACICY010000005">
    <property type="protein sequence ID" value="MBB3861081.1"/>
    <property type="molecule type" value="Genomic_DNA"/>
</dbReference>
<feature type="transmembrane region" description="Helical" evidence="1">
    <location>
        <begin position="123"/>
        <end position="144"/>
    </location>
</feature>
<keyword evidence="1" id="KW-1133">Transmembrane helix</keyword>
<feature type="transmembrane region" description="Helical" evidence="1">
    <location>
        <begin position="33"/>
        <end position="52"/>
    </location>
</feature>
<gene>
    <name evidence="2" type="ORF">GGQ88_002353</name>
</gene>
<dbReference type="AlphaFoldDB" id="A0A7W5ZW77"/>
<comment type="caution">
    <text evidence="2">The sequence shown here is derived from an EMBL/GenBank/DDBJ whole genome shotgun (WGS) entry which is preliminary data.</text>
</comment>
<evidence type="ECO:0000313" key="3">
    <source>
        <dbReference type="Proteomes" id="UP000562395"/>
    </source>
</evidence>